<reference evidence="7" key="1">
    <citation type="submission" date="2021-07" db="EMBL/GenBank/DDBJ databases">
        <title>Genome Resource of American Ginseng Black Spot Pathogen Alternaria panax.</title>
        <authorList>
            <person name="Qiu C."/>
            <person name="Wang W."/>
            <person name="Liu Z."/>
        </authorList>
    </citation>
    <scope>NUCLEOTIDE SEQUENCE</scope>
    <source>
        <strain evidence="7">BNCC115425</strain>
    </source>
</reference>
<dbReference type="InterPro" id="IPR017853">
    <property type="entry name" value="GH"/>
</dbReference>
<feature type="region of interest" description="Disordered" evidence="5">
    <location>
        <begin position="1"/>
        <end position="23"/>
    </location>
</feature>
<evidence type="ECO:0000259" key="6">
    <source>
        <dbReference type="SMART" id="SM00633"/>
    </source>
</evidence>
<dbReference type="AlphaFoldDB" id="A0AAD4IAG1"/>
<proteinExistence type="inferred from homology"/>
<protein>
    <submittedName>
        <fullName evidence="7">Endo-1,4-beta-xylanase</fullName>
        <ecNumber evidence="7">3.2.1.8</ecNumber>
    </submittedName>
</protein>
<name>A0AAD4IAG1_9PLEO</name>
<comment type="similarity">
    <text evidence="1">Belongs to the glycosyl hydrolase 10 (cellulase F) family.</text>
</comment>
<dbReference type="GO" id="GO:0031176">
    <property type="term" value="F:endo-1,4-beta-xylanase activity"/>
    <property type="evidence" value="ECO:0007669"/>
    <property type="project" value="UniProtKB-EC"/>
</dbReference>
<dbReference type="InterPro" id="IPR001000">
    <property type="entry name" value="GH10_dom"/>
</dbReference>
<gene>
    <name evidence="7" type="ORF">G6011_08980</name>
</gene>
<keyword evidence="7" id="KW-0326">Glycosidase</keyword>
<evidence type="ECO:0000256" key="3">
    <source>
        <dbReference type="ARBA" id="ARBA00023277"/>
    </source>
</evidence>
<keyword evidence="4" id="KW-0624">Polysaccharide degradation</keyword>
<dbReference type="SMART" id="SM00633">
    <property type="entry name" value="Glyco_10"/>
    <property type="match status" value="1"/>
</dbReference>
<evidence type="ECO:0000256" key="2">
    <source>
        <dbReference type="ARBA" id="ARBA00022801"/>
    </source>
</evidence>
<feature type="domain" description="GH10" evidence="6">
    <location>
        <begin position="7"/>
        <end position="219"/>
    </location>
</feature>
<dbReference type="EC" id="3.2.1.8" evidence="7"/>
<accession>A0AAD4IAG1</accession>
<organism evidence="7 8">
    <name type="scientific">Alternaria panax</name>
    <dbReference type="NCBI Taxonomy" id="48097"/>
    <lineage>
        <taxon>Eukaryota</taxon>
        <taxon>Fungi</taxon>
        <taxon>Dikarya</taxon>
        <taxon>Ascomycota</taxon>
        <taxon>Pezizomycotina</taxon>
        <taxon>Dothideomycetes</taxon>
        <taxon>Pleosporomycetidae</taxon>
        <taxon>Pleosporales</taxon>
        <taxon>Pleosporineae</taxon>
        <taxon>Pleosporaceae</taxon>
        <taxon>Alternaria</taxon>
        <taxon>Alternaria sect. Panax</taxon>
    </lineage>
</organism>
<keyword evidence="2 7" id="KW-0378">Hydrolase</keyword>
<dbReference type="Proteomes" id="UP001199106">
    <property type="component" value="Unassembled WGS sequence"/>
</dbReference>
<sequence>MPAKSTAATPPSSTTNSPTSPQGTWTKGSPFFILETHFKNVTDYYWNDYRARNVVKEALNDDGTLRKIIWLELIGPEYIEHAFCLARQYTSPGTKLHCSDYGIESVIQAHFTLGKAPLHTHIRASRLLFSSPCLETALTELDFCMTLLDNTDKTAVQAAIYTNPERACVGEASCVGVTVWDSRDPVIWVPETYPVEENAYLRDEDFQRNCAYHAVADGLRKAGEKK</sequence>
<dbReference type="SUPFAM" id="SSF51445">
    <property type="entry name" value="(Trans)glycosidases"/>
    <property type="match status" value="1"/>
</dbReference>
<dbReference type="GO" id="GO:0000272">
    <property type="term" value="P:polysaccharide catabolic process"/>
    <property type="evidence" value="ECO:0007669"/>
    <property type="project" value="UniProtKB-KW"/>
</dbReference>
<evidence type="ECO:0000256" key="4">
    <source>
        <dbReference type="ARBA" id="ARBA00023326"/>
    </source>
</evidence>
<evidence type="ECO:0000313" key="8">
    <source>
        <dbReference type="Proteomes" id="UP001199106"/>
    </source>
</evidence>
<comment type="caution">
    <text evidence="7">The sequence shown here is derived from an EMBL/GenBank/DDBJ whole genome shotgun (WGS) entry which is preliminary data.</text>
</comment>
<evidence type="ECO:0000256" key="5">
    <source>
        <dbReference type="SAM" id="MobiDB-lite"/>
    </source>
</evidence>
<feature type="compositionally biased region" description="Low complexity" evidence="5">
    <location>
        <begin position="1"/>
        <end position="21"/>
    </location>
</feature>
<keyword evidence="3" id="KW-0119">Carbohydrate metabolism</keyword>
<dbReference type="EMBL" id="JAANER010000004">
    <property type="protein sequence ID" value="KAG9190892.1"/>
    <property type="molecule type" value="Genomic_DNA"/>
</dbReference>
<evidence type="ECO:0000313" key="7">
    <source>
        <dbReference type="EMBL" id="KAG9190892.1"/>
    </source>
</evidence>
<evidence type="ECO:0000256" key="1">
    <source>
        <dbReference type="ARBA" id="ARBA00007495"/>
    </source>
</evidence>
<dbReference type="Pfam" id="PF00331">
    <property type="entry name" value="Glyco_hydro_10"/>
    <property type="match status" value="2"/>
</dbReference>
<dbReference type="Gene3D" id="3.20.20.80">
    <property type="entry name" value="Glycosidases"/>
    <property type="match status" value="2"/>
</dbReference>
<keyword evidence="8" id="KW-1185">Reference proteome</keyword>